<dbReference type="eggNOG" id="COG3154">
    <property type="taxonomic scope" value="Bacteria"/>
</dbReference>
<reference evidence="3 4" key="1">
    <citation type="submission" date="2014-06" db="EMBL/GenBank/DDBJ databases">
        <title>Whole Genome Sequences of Three Symbiotic Endozoicomonas Bacteria.</title>
        <authorList>
            <person name="Neave M.J."/>
            <person name="Apprill A."/>
            <person name="Voolstra C.R."/>
        </authorList>
    </citation>
    <scope>NUCLEOTIDE SEQUENCE [LARGE SCALE GENOMIC DNA]</scope>
    <source>
        <strain evidence="3 4">DSM 22380</strain>
    </source>
</reference>
<sequence>MNVRERFKKPGIELLGLPVKLLPAAMINKPLTKAINHIFRTPVEEGDFDFIEDRCLKIHITDLDVSFYISFDGEQLTATSPRHFDVEFQGNSKAFLTLASRQEDPDTLFFQRSLMIEGDTELGLGVKNLLDSLELEQLPIPAQKLVWLGQQVQKKIPMASPH</sequence>
<dbReference type="Proteomes" id="UP000027997">
    <property type="component" value="Unassembled WGS sequence"/>
</dbReference>
<feature type="domain" description="SCP2" evidence="2">
    <location>
        <begin position="36"/>
        <end position="131"/>
    </location>
</feature>
<dbReference type="STRING" id="305900.GV64_10710"/>
<dbReference type="GO" id="GO:0006744">
    <property type="term" value="P:ubiquinone biosynthetic process"/>
    <property type="evidence" value="ECO:0007669"/>
    <property type="project" value="UniProtKB-UniRule"/>
</dbReference>
<organism evidence="3 4">
    <name type="scientific">Endozoicomonas elysicola</name>
    <dbReference type="NCBI Taxonomy" id="305900"/>
    <lineage>
        <taxon>Bacteria</taxon>
        <taxon>Pseudomonadati</taxon>
        <taxon>Pseudomonadota</taxon>
        <taxon>Gammaproteobacteria</taxon>
        <taxon>Oceanospirillales</taxon>
        <taxon>Endozoicomonadaceae</taxon>
        <taxon>Endozoicomonas</taxon>
    </lineage>
</organism>
<keyword evidence="1" id="KW-0831">Ubiquinone biosynthesis</keyword>
<evidence type="ECO:0000256" key="1">
    <source>
        <dbReference type="HAMAP-Rule" id="MF_02231"/>
    </source>
</evidence>
<dbReference type="SUPFAM" id="SSF55718">
    <property type="entry name" value="SCP-like"/>
    <property type="match status" value="1"/>
</dbReference>
<dbReference type="AlphaFoldDB" id="A0A081KAH5"/>
<evidence type="ECO:0000313" key="4">
    <source>
        <dbReference type="Proteomes" id="UP000027997"/>
    </source>
</evidence>
<dbReference type="Pfam" id="PF02036">
    <property type="entry name" value="SCP2"/>
    <property type="match status" value="1"/>
</dbReference>
<dbReference type="InterPro" id="IPR016830">
    <property type="entry name" value="UbiT"/>
</dbReference>
<dbReference type="UniPathway" id="UPA00232"/>
<evidence type="ECO:0000313" key="3">
    <source>
        <dbReference type="EMBL" id="KEI71151.1"/>
    </source>
</evidence>
<gene>
    <name evidence="1" type="primary">ubiT</name>
    <name evidence="3" type="ORF">GV64_10710</name>
</gene>
<accession>A0A081KAH5</accession>
<dbReference type="InterPro" id="IPR036527">
    <property type="entry name" value="SCP2_sterol-bd_dom_sf"/>
</dbReference>
<protein>
    <recommendedName>
        <fullName evidence="1">Ubiquinone biosynthesis accessory factor UbiT</fullName>
    </recommendedName>
</protein>
<dbReference type="HAMAP" id="MF_02231">
    <property type="entry name" value="UbiT"/>
    <property type="match status" value="1"/>
</dbReference>
<keyword evidence="4" id="KW-1185">Reference proteome</keyword>
<comment type="pathway">
    <text evidence="1">Cofactor biosynthesis; ubiquinone biosynthesis.</text>
</comment>
<comment type="function">
    <text evidence="1">Required for O(2)-independent ubiquinone (coenzyme Q) biosynthesis. Likely functions as an accessory factor.</text>
</comment>
<dbReference type="InterPro" id="IPR003033">
    <property type="entry name" value="SCP2_sterol-bd_dom"/>
</dbReference>
<proteinExistence type="inferred from homology"/>
<evidence type="ECO:0000259" key="2">
    <source>
        <dbReference type="Pfam" id="PF02036"/>
    </source>
</evidence>
<comment type="similarity">
    <text evidence="1">Belongs to the UbiT family.</text>
</comment>
<dbReference type="Gene3D" id="3.30.1050.10">
    <property type="entry name" value="SCP2 sterol-binding domain"/>
    <property type="match status" value="1"/>
</dbReference>
<name>A0A081KAH5_9GAMM</name>
<dbReference type="EMBL" id="JOJP01000001">
    <property type="protein sequence ID" value="KEI71151.1"/>
    <property type="molecule type" value="Genomic_DNA"/>
</dbReference>
<comment type="caution">
    <text evidence="3">The sequence shown here is derived from an EMBL/GenBank/DDBJ whole genome shotgun (WGS) entry which is preliminary data.</text>
</comment>